<sequence length="42" mass="4934">MTKFVTTTYKYEQISPNQTRDDQHGTTNFHKLSRSTANIELM</sequence>
<proteinExistence type="predicted"/>
<evidence type="ECO:0000313" key="1">
    <source>
        <dbReference type="EMBL" id="JAE38146.1"/>
    </source>
</evidence>
<organism evidence="1">
    <name type="scientific">Arundo donax</name>
    <name type="common">Giant reed</name>
    <name type="synonym">Donax arundinaceus</name>
    <dbReference type="NCBI Taxonomy" id="35708"/>
    <lineage>
        <taxon>Eukaryota</taxon>
        <taxon>Viridiplantae</taxon>
        <taxon>Streptophyta</taxon>
        <taxon>Embryophyta</taxon>
        <taxon>Tracheophyta</taxon>
        <taxon>Spermatophyta</taxon>
        <taxon>Magnoliopsida</taxon>
        <taxon>Liliopsida</taxon>
        <taxon>Poales</taxon>
        <taxon>Poaceae</taxon>
        <taxon>PACMAD clade</taxon>
        <taxon>Arundinoideae</taxon>
        <taxon>Arundineae</taxon>
        <taxon>Arundo</taxon>
    </lineage>
</organism>
<reference evidence="1" key="1">
    <citation type="submission" date="2014-09" db="EMBL/GenBank/DDBJ databases">
        <authorList>
            <person name="Magalhaes I.L.F."/>
            <person name="Oliveira U."/>
            <person name="Santos F.R."/>
            <person name="Vidigal T.H.D.A."/>
            <person name="Brescovit A.D."/>
            <person name="Santos A.J."/>
        </authorList>
    </citation>
    <scope>NUCLEOTIDE SEQUENCE</scope>
    <source>
        <tissue evidence="1">Shoot tissue taken approximately 20 cm above the soil surface</tissue>
    </source>
</reference>
<reference evidence="1" key="2">
    <citation type="journal article" date="2015" name="Data Brief">
        <title>Shoot transcriptome of the giant reed, Arundo donax.</title>
        <authorList>
            <person name="Barrero R.A."/>
            <person name="Guerrero F.D."/>
            <person name="Moolhuijzen P."/>
            <person name="Goolsby J.A."/>
            <person name="Tidwell J."/>
            <person name="Bellgard S.E."/>
            <person name="Bellgard M.I."/>
        </authorList>
    </citation>
    <scope>NUCLEOTIDE SEQUENCE</scope>
    <source>
        <tissue evidence="1">Shoot tissue taken approximately 20 cm above the soil surface</tissue>
    </source>
</reference>
<protein>
    <submittedName>
        <fullName evidence="1">Uncharacterized protein</fullName>
    </submittedName>
</protein>
<dbReference type="EMBL" id="GBRH01159750">
    <property type="protein sequence ID" value="JAE38146.1"/>
    <property type="molecule type" value="Transcribed_RNA"/>
</dbReference>
<dbReference type="AlphaFoldDB" id="A0A0A9HTF5"/>
<accession>A0A0A9HTF5</accession>
<name>A0A0A9HTF5_ARUDO</name>